<gene>
    <name evidence="1" type="ORF">MAQA_00415</name>
</gene>
<dbReference type="PATRIC" id="fig|1265818.5.peg.82"/>
<dbReference type="RefSeq" id="WP_036070226.1">
    <property type="nucleotide sequence ID" value="NZ_AOCG01000001.1"/>
</dbReference>
<sequence length="179" mass="21246">MKKKNTIEAYVIPEEIGEFYKLELLFFCHIKDNNQKGAHIVLTNMTKYFFQDFSLQELKAYYISMVTLLARVEMEQGQPVHLVFEKQRHYFGFSDSIFDVNSAVDLMWKAILSFFHCFHAYPKNKYSMLVSSMLNYIEEHLHEPITLKKMSVFLGQHEKYLGRKFLKETNYTVKKICVA</sequence>
<dbReference type="AlphaFoldDB" id="W7B3I0"/>
<dbReference type="STRING" id="1265818.MAQA_00415"/>
<evidence type="ECO:0000313" key="1">
    <source>
        <dbReference type="EMBL" id="EUJ21824.1"/>
    </source>
</evidence>
<proteinExistence type="predicted"/>
<dbReference type="Gene3D" id="1.10.10.60">
    <property type="entry name" value="Homeodomain-like"/>
    <property type="match status" value="1"/>
</dbReference>
<reference evidence="1 2" key="1">
    <citation type="journal article" date="2014" name="Int. J. Syst. Evol. Microbiol.">
        <title>Listeria floridensis sp. nov., Listeria aquatica sp. nov., Listeria cornellensis sp. nov., Listeria riparia sp. nov. and Listeria grandensis sp. nov., from agricultural and natural environments.</title>
        <authorList>
            <person name="den Bakker H.C."/>
            <person name="Warchocki S."/>
            <person name="Wright E.M."/>
            <person name="Allred A.F."/>
            <person name="Ahlstrom C."/>
            <person name="Manuel C.S."/>
            <person name="Stasiewicz M.J."/>
            <person name="Burrell A."/>
            <person name="Roof S."/>
            <person name="Strawn L."/>
            <person name="Fortes E.D."/>
            <person name="Nightingale K.K."/>
            <person name="Kephart D."/>
            <person name="Wiedmann M."/>
        </authorList>
    </citation>
    <scope>NUCLEOTIDE SEQUENCE [LARGE SCALE GENOMIC DNA]</scope>
    <source>
        <strain evidence="1 2">FSL S10-1188</strain>
    </source>
</reference>
<dbReference type="Proteomes" id="UP000019246">
    <property type="component" value="Unassembled WGS sequence"/>
</dbReference>
<dbReference type="EMBL" id="AOCG01000001">
    <property type="protein sequence ID" value="EUJ21824.1"/>
    <property type="molecule type" value="Genomic_DNA"/>
</dbReference>
<dbReference type="OrthoDB" id="247151at2"/>
<evidence type="ECO:0000313" key="2">
    <source>
        <dbReference type="Proteomes" id="UP000019246"/>
    </source>
</evidence>
<keyword evidence="2" id="KW-1185">Reference proteome</keyword>
<name>W7B3I0_9LIST</name>
<protein>
    <submittedName>
        <fullName evidence="1">AraC family transcriptional regulator</fullName>
    </submittedName>
</protein>
<comment type="caution">
    <text evidence="1">The sequence shown here is derived from an EMBL/GenBank/DDBJ whole genome shotgun (WGS) entry which is preliminary data.</text>
</comment>
<organism evidence="1 2">
    <name type="scientific">Listeria aquatica FSL S10-1188</name>
    <dbReference type="NCBI Taxonomy" id="1265818"/>
    <lineage>
        <taxon>Bacteria</taxon>
        <taxon>Bacillati</taxon>
        <taxon>Bacillota</taxon>
        <taxon>Bacilli</taxon>
        <taxon>Bacillales</taxon>
        <taxon>Listeriaceae</taxon>
        <taxon>Listeria</taxon>
    </lineage>
</organism>
<accession>W7B3I0</accession>